<keyword evidence="12" id="KW-0233">DNA recombination</keyword>
<evidence type="ECO:0000256" key="10">
    <source>
        <dbReference type="ARBA" id="ARBA00022840"/>
    </source>
</evidence>
<dbReference type="InterPro" id="IPR018982">
    <property type="entry name" value="RQC_domain"/>
</dbReference>
<dbReference type="Gene3D" id="1.10.150.80">
    <property type="entry name" value="HRDC domain"/>
    <property type="match status" value="1"/>
</dbReference>
<dbReference type="Pfam" id="PF09382">
    <property type="entry name" value="RQC"/>
    <property type="match status" value="1"/>
</dbReference>
<evidence type="ECO:0000256" key="11">
    <source>
        <dbReference type="ARBA" id="ARBA00023125"/>
    </source>
</evidence>
<evidence type="ECO:0000256" key="5">
    <source>
        <dbReference type="ARBA" id="ARBA00022741"/>
    </source>
</evidence>
<dbReference type="InterPro" id="IPR001650">
    <property type="entry name" value="Helicase_C-like"/>
</dbReference>
<feature type="domain" description="Helicase C-terminal" evidence="19">
    <location>
        <begin position="230"/>
        <end position="380"/>
    </location>
</feature>
<evidence type="ECO:0000256" key="12">
    <source>
        <dbReference type="ARBA" id="ARBA00023172"/>
    </source>
</evidence>
<keyword evidence="6" id="KW-0227">DNA damage</keyword>
<evidence type="ECO:0000256" key="15">
    <source>
        <dbReference type="ARBA" id="ARBA00034617"/>
    </source>
</evidence>
<dbReference type="SMART" id="SM00956">
    <property type="entry name" value="RQC"/>
    <property type="match status" value="1"/>
</dbReference>
<dbReference type="GO" id="GO:0006281">
    <property type="term" value="P:DNA repair"/>
    <property type="evidence" value="ECO:0007669"/>
    <property type="project" value="UniProtKB-KW"/>
</dbReference>
<evidence type="ECO:0000313" key="20">
    <source>
        <dbReference type="EMBL" id="SMA43688.1"/>
    </source>
</evidence>
<keyword evidence="13" id="KW-0234">DNA repair</keyword>
<dbReference type="SMART" id="SM00341">
    <property type="entry name" value="HRDC"/>
    <property type="match status" value="1"/>
</dbReference>
<dbReference type="PROSITE" id="PS51192">
    <property type="entry name" value="HELICASE_ATP_BIND_1"/>
    <property type="match status" value="1"/>
</dbReference>
<dbReference type="GO" id="GO:0005524">
    <property type="term" value="F:ATP binding"/>
    <property type="evidence" value="ECO:0007669"/>
    <property type="project" value="UniProtKB-KW"/>
</dbReference>
<dbReference type="GO" id="GO:0003677">
    <property type="term" value="F:DNA binding"/>
    <property type="evidence" value="ECO:0007669"/>
    <property type="project" value="UniProtKB-KW"/>
</dbReference>
<dbReference type="GO" id="GO:0005737">
    <property type="term" value="C:cytoplasm"/>
    <property type="evidence" value="ECO:0007669"/>
    <property type="project" value="TreeGrafter"/>
</dbReference>
<dbReference type="InterPro" id="IPR011545">
    <property type="entry name" value="DEAD/DEAH_box_helicase_dom"/>
</dbReference>
<dbReference type="CDD" id="cd18794">
    <property type="entry name" value="SF2_C_RecQ"/>
    <property type="match status" value="1"/>
</dbReference>
<evidence type="ECO:0000259" key="17">
    <source>
        <dbReference type="PROSITE" id="PS50967"/>
    </source>
</evidence>
<dbReference type="SUPFAM" id="SSF47819">
    <property type="entry name" value="HRDC-like"/>
    <property type="match status" value="1"/>
</dbReference>
<dbReference type="SMART" id="SM00490">
    <property type="entry name" value="HELICc"/>
    <property type="match status" value="1"/>
</dbReference>
<dbReference type="GO" id="GO:0043138">
    <property type="term" value="F:3'-5' DNA helicase activity"/>
    <property type="evidence" value="ECO:0007669"/>
    <property type="project" value="UniProtKB-EC"/>
</dbReference>
<keyword evidence="21" id="KW-1185">Reference proteome</keyword>
<dbReference type="InterPro" id="IPR036388">
    <property type="entry name" value="WH-like_DNA-bd_sf"/>
</dbReference>
<dbReference type="Gene3D" id="3.40.50.300">
    <property type="entry name" value="P-loop containing nucleotide triphosphate hydrolases"/>
    <property type="match status" value="2"/>
</dbReference>
<dbReference type="GO" id="GO:0046872">
    <property type="term" value="F:metal ion binding"/>
    <property type="evidence" value="ECO:0007669"/>
    <property type="project" value="UniProtKB-KW"/>
</dbReference>
<evidence type="ECO:0000256" key="9">
    <source>
        <dbReference type="ARBA" id="ARBA00022833"/>
    </source>
</evidence>
<dbReference type="GO" id="GO:0009378">
    <property type="term" value="F:four-way junction helicase activity"/>
    <property type="evidence" value="ECO:0007669"/>
    <property type="project" value="TreeGrafter"/>
</dbReference>
<gene>
    <name evidence="20" type="primary">recQ_1</name>
    <name evidence="20" type="ORF">EHSB41UT_01646</name>
</gene>
<evidence type="ECO:0000259" key="19">
    <source>
        <dbReference type="PROSITE" id="PS51194"/>
    </source>
</evidence>
<dbReference type="PANTHER" id="PTHR13710">
    <property type="entry name" value="DNA HELICASE RECQ FAMILY MEMBER"/>
    <property type="match status" value="1"/>
</dbReference>
<dbReference type="SMART" id="SM00487">
    <property type="entry name" value="DEXDc"/>
    <property type="match status" value="1"/>
</dbReference>
<evidence type="ECO:0000313" key="21">
    <source>
        <dbReference type="Proteomes" id="UP000196573"/>
    </source>
</evidence>
<comment type="cofactor">
    <cofactor evidence="2">
        <name>Zn(2+)</name>
        <dbReference type="ChEBI" id="CHEBI:29105"/>
    </cofactor>
</comment>
<evidence type="ECO:0000259" key="18">
    <source>
        <dbReference type="PROSITE" id="PS51192"/>
    </source>
</evidence>
<dbReference type="InterPro" id="IPR002121">
    <property type="entry name" value="HRDC_dom"/>
</dbReference>
<evidence type="ECO:0000256" key="14">
    <source>
        <dbReference type="ARBA" id="ARBA00023235"/>
    </source>
</evidence>
<evidence type="ECO:0000256" key="6">
    <source>
        <dbReference type="ARBA" id="ARBA00022763"/>
    </source>
</evidence>
<dbReference type="GO" id="GO:0006310">
    <property type="term" value="P:DNA recombination"/>
    <property type="evidence" value="ECO:0007669"/>
    <property type="project" value="UniProtKB-UniRule"/>
</dbReference>
<dbReference type="GO" id="GO:0016787">
    <property type="term" value="F:hydrolase activity"/>
    <property type="evidence" value="ECO:0007669"/>
    <property type="project" value="UniProtKB-KW"/>
</dbReference>
<dbReference type="PROSITE" id="PS51194">
    <property type="entry name" value="HELICASE_CTER"/>
    <property type="match status" value="1"/>
</dbReference>
<dbReference type="InterPro" id="IPR014001">
    <property type="entry name" value="Helicase_ATP-bd"/>
</dbReference>
<evidence type="ECO:0000256" key="2">
    <source>
        <dbReference type="ARBA" id="ARBA00001947"/>
    </source>
</evidence>
<keyword evidence="5" id="KW-0547">Nucleotide-binding</keyword>
<dbReference type="Gene3D" id="1.10.10.10">
    <property type="entry name" value="Winged helix-like DNA-binding domain superfamily/Winged helix DNA-binding domain"/>
    <property type="match status" value="1"/>
</dbReference>
<dbReference type="Pfam" id="PF00570">
    <property type="entry name" value="HRDC"/>
    <property type="match status" value="1"/>
</dbReference>
<dbReference type="RefSeq" id="WP_087108706.1">
    <property type="nucleotide sequence ID" value="NZ_CBCSCN010000008.1"/>
</dbReference>
<dbReference type="AlphaFoldDB" id="A0A1X7AI19"/>
<dbReference type="InterPro" id="IPR032284">
    <property type="entry name" value="RecQ_Zn-bd"/>
</dbReference>
<evidence type="ECO:0000256" key="3">
    <source>
        <dbReference type="ARBA" id="ARBA00005446"/>
    </source>
</evidence>
<evidence type="ECO:0000256" key="4">
    <source>
        <dbReference type="ARBA" id="ARBA00022723"/>
    </source>
</evidence>
<keyword evidence="9" id="KW-0862">Zinc</keyword>
<dbReference type="NCBIfam" id="TIGR00614">
    <property type="entry name" value="recQ_fam"/>
    <property type="match status" value="1"/>
</dbReference>
<comment type="cofactor">
    <cofactor evidence="1">
        <name>Mg(2+)</name>
        <dbReference type="ChEBI" id="CHEBI:18420"/>
    </cofactor>
</comment>
<dbReference type="FunFam" id="1.10.10.10:FF:000175">
    <property type="entry name" value="ATP-dependent DNA helicase RecQ"/>
    <property type="match status" value="1"/>
</dbReference>
<dbReference type="NCBIfam" id="TIGR01389">
    <property type="entry name" value="recQ"/>
    <property type="match status" value="1"/>
</dbReference>
<accession>A0A1X7AI19</accession>
<organism evidence="20 21">
    <name type="scientific">Parendozoicomonas haliclonae</name>
    <dbReference type="NCBI Taxonomy" id="1960125"/>
    <lineage>
        <taxon>Bacteria</taxon>
        <taxon>Pseudomonadati</taxon>
        <taxon>Pseudomonadota</taxon>
        <taxon>Gammaproteobacteria</taxon>
        <taxon>Oceanospirillales</taxon>
        <taxon>Endozoicomonadaceae</taxon>
        <taxon>Parendozoicomonas</taxon>
    </lineage>
</organism>
<dbReference type="InterPro" id="IPR044876">
    <property type="entry name" value="HRDC_dom_sf"/>
</dbReference>
<comment type="similarity">
    <text evidence="3">Belongs to the helicase family. RecQ subfamily.</text>
</comment>
<keyword evidence="8 20" id="KW-0347">Helicase</keyword>
<dbReference type="GO" id="GO:0006260">
    <property type="term" value="P:DNA replication"/>
    <property type="evidence" value="ECO:0007669"/>
    <property type="project" value="InterPro"/>
</dbReference>
<dbReference type="PROSITE" id="PS50967">
    <property type="entry name" value="HRDC"/>
    <property type="match status" value="1"/>
</dbReference>
<feature type="domain" description="Helicase ATP-binding" evidence="18">
    <location>
        <begin position="41"/>
        <end position="209"/>
    </location>
</feature>
<comment type="catalytic activity">
    <reaction evidence="15">
        <text>Couples ATP hydrolysis with the unwinding of duplex DNA by translocating in the 3'-5' direction.</text>
        <dbReference type="EC" id="5.6.2.4"/>
    </reaction>
</comment>
<keyword evidence="14" id="KW-0413">Isomerase</keyword>
<dbReference type="OrthoDB" id="9760034at2"/>
<name>A0A1X7AI19_9GAMM</name>
<protein>
    <recommendedName>
        <fullName evidence="16">DNA helicase RecQ</fullName>
        <ecNumber evidence="16">5.6.2.4</ecNumber>
    </recommendedName>
</protein>
<keyword evidence="7 20" id="KW-0378">Hydrolase</keyword>
<keyword evidence="10" id="KW-0067">ATP-binding</keyword>
<dbReference type="GO" id="GO:0043590">
    <property type="term" value="C:bacterial nucleoid"/>
    <property type="evidence" value="ECO:0007669"/>
    <property type="project" value="TreeGrafter"/>
</dbReference>
<feature type="domain" description="HRDC" evidence="17">
    <location>
        <begin position="539"/>
        <end position="615"/>
    </location>
</feature>
<evidence type="ECO:0000256" key="8">
    <source>
        <dbReference type="ARBA" id="ARBA00022806"/>
    </source>
</evidence>
<dbReference type="InterPro" id="IPR010997">
    <property type="entry name" value="HRDC-like_sf"/>
</dbReference>
<proteinExistence type="inferred from homology"/>
<dbReference type="FunFam" id="3.40.50.300:FF:000296">
    <property type="entry name" value="ATP-dependent DNA helicase RecQ"/>
    <property type="match status" value="1"/>
</dbReference>
<dbReference type="InterPro" id="IPR006293">
    <property type="entry name" value="DNA_helicase_ATP-dep_RecQ_bac"/>
</dbReference>
<dbReference type="FunFam" id="3.40.50.300:FF:000156">
    <property type="entry name" value="ATP-dependent DNA helicase recQ"/>
    <property type="match status" value="1"/>
</dbReference>
<dbReference type="SUPFAM" id="SSF52540">
    <property type="entry name" value="P-loop containing nucleoside triphosphate hydrolases"/>
    <property type="match status" value="2"/>
</dbReference>
<dbReference type="CDD" id="cd17920">
    <property type="entry name" value="DEXHc_RecQ"/>
    <property type="match status" value="1"/>
</dbReference>
<evidence type="ECO:0000256" key="16">
    <source>
        <dbReference type="NCBIfam" id="TIGR01389"/>
    </source>
</evidence>
<dbReference type="InterPro" id="IPR004589">
    <property type="entry name" value="DNA_helicase_ATP-dep_RecQ"/>
</dbReference>
<dbReference type="PANTHER" id="PTHR13710:SF105">
    <property type="entry name" value="ATP-DEPENDENT DNA HELICASE Q1"/>
    <property type="match status" value="1"/>
</dbReference>
<evidence type="ECO:0000256" key="1">
    <source>
        <dbReference type="ARBA" id="ARBA00001946"/>
    </source>
</evidence>
<dbReference type="EMBL" id="FWPT01000003">
    <property type="protein sequence ID" value="SMA43688.1"/>
    <property type="molecule type" value="Genomic_DNA"/>
</dbReference>
<sequence length="615" mass="69406">MSNRARDNYVQNHPAQGHRAQSILADVFGYANFRGQQEEIINHVIQGGDALVLMPTGGGKSLCYQIPALVRPGTAIVISPLIALMQDQVDSMRLLGIRAVALHSGLSFEEQMDVQNGLMRGEFDLLYISPERLLTHKMLDLLGHLTLSLFAIDEAHCVSQWGHDFRPEYLQLSILHERFSHVPRIALTATADQRTRKEIAERLNLADARFFISSFDRPNIFYRLTQKREARKQLLDFILKDHAGQSGIVYCLSRRKVEELTTWLQRHGVQALPYHAGLDSEVRHHNQQQFQTTDNMVMVATIAFGMGVDKPDVRFVAHMDMPRSIEAYYQETGRAGRDGLPATAWLVYGLQDVIVLGQMLAQSGMNQQIQQLERQRLNAMLGFCEISGCRRQALLDYFGEHRDGKCGNCDLCVEPVATWDATDAARKALSNVYRTGQRYGVTHLVDVLLGRSNKRVKSLGHEQVSTFGLGKELSQPVWRSVYRQLVARGYVTVTSETHGGLLLTEKSRSLLKGEEQLELRRDRYEVHELKVALPEAKLEGDSAELWEELRALRMQLAKEREVPPFQVFSDATLRGMMASRPGSLEEMLQVSGVGQFKLEQYGEAFLEVLGKHAVA</sequence>
<evidence type="ECO:0000256" key="7">
    <source>
        <dbReference type="ARBA" id="ARBA00022801"/>
    </source>
</evidence>
<dbReference type="Pfam" id="PF16124">
    <property type="entry name" value="RecQ_Zn_bind"/>
    <property type="match status" value="1"/>
</dbReference>
<dbReference type="GO" id="GO:0009432">
    <property type="term" value="P:SOS response"/>
    <property type="evidence" value="ECO:0007669"/>
    <property type="project" value="UniProtKB-UniRule"/>
</dbReference>
<dbReference type="GO" id="GO:0030894">
    <property type="term" value="C:replisome"/>
    <property type="evidence" value="ECO:0007669"/>
    <property type="project" value="TreeGrafter"/>
</dbReference>
<keyword evidence="4" id="KW-0479">Metal-binding</keyword>
<dbReference type="Pfam" id="PF00270">
    <property type="entry name" value="DEAD"/>
    <property type="match status" value="1"/>
</dbReference>
<dbReference type="InterPro" id="IPR027417">
    <property type="entry name" value="P-loop_NTPase"/>
</dbReference>
<dbReference type="EC" id="5.6.2.4" evidence="16"/>
<dbReference type="Proteomes" id="UP000196573">
    <property type="component" value="Unassembled WGS sequence"/>
</dbReference>
<evidence type="ECO:0000256" key="13">
    <source>
        <dbReference type="ARBA" id="ARBA00023204"/>
    </source>
</evidence>
<keyword evidence="11" id="KW-0238">DNA-binding</keyword>
<reference evidence="20 21" key="1">
    <citation type="submission" date="2017-03" db="EMBL/GenBank/DDBJ databases">
        <authorList>
            <person name="Afonso C.L."/>
            <person name="Miller P.J."/>
            <person name="Scott M.A."/>
            <person name="Spackman E."/>
            <person name="Goraichik I."/>
            <person name="Dimitrov K.M."/>
            <person name="Suarez D.L."/>
            <person name="Swayne D.E."/>
        </authorList>
    </citation>
    <scope>NUCLEOTIDE SEQUENCE [LARGE SCALE GENOMIC DNA]</scope>
    <source>
        <strain evidence="20">SB41UT1</strain>
    </source>
</reference>
<dbReference type="Pfam" id="PF00271">
    <property type="entry name" value="Helicase_C"/>
    <property type="match status" value="1"/>
</dbReference>